<name>A0A2S4WKJ0_9BASI</name>
<reference evidence="2" key="3">
    <citation type="journal article" date="2018" name="Mol. Plant Microbe Interact.">
        <title>Genome sequence resources for the wheat stripe rust pathogen (Puccinia striiformis f. sp. tritici) and the barley stripe rust pathogen (Puccinia striiformis f. sp. hordei).</title>
        <authorList>
            <person name="Xia C."/>
            <person name="Wang M."/>
            <person name="Yin C."/>
            <person name="Cornejo O.E."/>
            <person name="Hulbert S.H."/>
            <person name="Chen X."/>
        </authorList>
    </citation>
    <scope>NUCLEOTIDE SEQUENCE [LARGE SCALE GENOMIC DNA]</scope>
    <source>
        <strain evidence="2">93TX-2</strain>
    </source>
</reference>
<proteinExistence type="predicted"/>
<dbReference type="VEuPathDB" id="FungiDB:PSHT_01467"/>
<evidence type="ECO:0000313" key="2">
    <source>
        <dbReference type="Proteomes" id="UP000238274"/>
    </source>
</evidence>
<sequence length="88" mass="9745">MKSVQDIQETQTTLLTLLGAMKLEKVMIFPGNDTVNSQALLSKGEGRIVSIMSTLIPKSQDWWKCKSSLNPINKPAPQLSPDFTVEQV</sequence>
<organism evidence="1 2">
    <name type="scientific">Puccinia striiformis</name>
    <dbReference type="NCBI Taxonomy" id="27350"/>
    <lineage>
        <taxon>Eukaryota</taxon>
        <taxon>Fungi</taxon>
        <taxon>Dikarya</taxon>
        <taxon>Basidiomycota</taxon>
        <taxon>Pucciniomycotina</taxon>
        <taxon>Pucciniomycetes</taxon>
        <taxon>Pucciniales</taxon>
        <taxon>Pucciniaceae</taxon>
        <taxon>Puccinia</taxon>
    </lineage>
</organism>
<accession>A0A2S4WKJ0</accession>
<gene>
    <name evidence="1" type="ORF">PSHT_01467</name>
</gene>
<protein>
    <submittedName>
        <fullName evidence="1">Uncharacterized protein</fullName>
    </submittedName>
</protein>
<keyword evidence="2" id="KW-1185">Reference proteome</keyword>
<dbReference type="EMBL" id="PKSM01000011">
    <property type="protein sequence ID" value="POW22306.1"/>
    <property type="molecule type" value="Genomic_DNA"/>
</dbReference>
<evidence type="ECO:0000313" key="1">
    <source>
        <dbReference type="EMBL" id="POW22306.1"/>
    </source>
</evidence>
<dbReference type="AlphaFoldDB" id="A0A2S4WKJ0"/>
<reference evidence="1 2" key="1">
    <citation type="submission" date="2017-12" db="EMBL/GenBank/DDBJ databases">
        <title>Gene loss provides genomic basis for host adaptation in cereal stripe rust fungi.</title>
        <authorList>
            <person name="Xia C."/>
        </authorList>
    </citation>
    <scope>NUCLEOTIDE SEQUENCE [LARGE SCALE GENOMIC DNA]</scope>
    <source>
        <strain evidence="1 2">93TX-2</strain>
    </source>
</reference>
<dbReference type="Proteomes" id="UP000238274">
    <property type="component" value="Unassembled WGS sequence"/>
</dbReference>
<reference evidence="2" key="2">
    <citation type="journal article" date="2018" name="BMC Genomics">
        <title>Genomic insights into host adaptation between the wheat stripe rust pathogen (Puccinia striiformis f. sp. tritici) and the barley stripe rust pathogen (Puccinia striiformis f. sp. hordei).</title>
        <authorList>
            <person name="Xia C."/>
            <person name="Wang M."/>
            <person name="Yin C."/>
            <person name="Cornejo O.E."/>
            <person name="Hulbert S.H."/>
            <person name="Chen X."/>
        </authorList>
    </citation>
    <scope>NUCLEOTIDE SEQUENCE [LARGE SCALE GENOMIC DNA]</scope>
    <source>
        <strain evidence="2">93TX-2</strain>
    </source>
</reference>
<dbReference type="VEuPathDB" id="FungiDB:PSTT_00163"/>
<comment type="caution">
    <text evidence="1">The sequence shown here is derived from an EMBL/GenBank/DDBJ whole genome shotgun (WGS) entry which is preliminary data.</text>
</comment>